<dbReference type="InterPro" id="IPR049331">
    <property type="entry name" value="Top1B_N_bact"/>
</dbReference>
<dbReference type="Gene3D" id="1.10.132.120">
    <property type="match status" value="1"/>
</dbReference>
<dbReference type="Pfam" id="PF21338">
    <property type="entry name" value="Top1B_N_bact"/>
    <property type="match status" value="1"/>
</dbReference>
<evidence type="ECO:0000256" key="1">
    <source>
        <dbReference type="ARBA" id="ARBA00000213"/>
    </source>
</evidence>
<dbReference type="GO" id="GO:0006265">
    <property type="term" value="P:DNA topological change"/>
    <property type="evidence" value="ECO:0007669"/>
    <property type="project" value="InterPro"/>
</dbReference>
<dbReference type="GO" id="GO:0003677">
    <property type="term" value="F:DNA binding"/>
    <property type="evidence" value="ECO:0007669"/>
    <property type="project" value="UniProtKB-KW"/>
</dbReference>
<evidence type="ECO:0000259" key="7">
    <source>
        <dbReference type="Pfam" id="PF01028"/>
    </source>
</evidence>
<protein>
    <recommendedName>
        <fullName evidence="3">DNA topoisomerase</fullName>
        <ecNumber evidence="3">5.6.2.1</ecNumber>
    </recommendedName>
</protein>
<dbReference type="GO" id="GO:0003917">
    <property type="term" value="F:DNA topoisomerase type I (single strand cut, ATP-independent) activity"/>
    <property type="evidence" value="ECO:0007669"/>
    <property type="project" value="UniProtKB-EC"/>
</dbReference>
<dbReference type="InterPro" id="IPR013500">
    <property type="entry name" value="TopoI_cat_euk"/>
</dbReference>
<dbReference type="Proteomes" id="UP001139311">
    <property type="component" value="Unassembled WGS sequence"/>
</dbReference>
<dbReference type="Pfam" id="PF01028">
    <property type="entry name" value="Topoisom_I"/>
    <property type="match status" value="1"/>
</dbReference>
<comment type="catalytic activity">
    <reaction evidence="1">
        <text>ATP-independent breakage of single-stranded DNA, followed by passage and rejoining.</text>
        <dbReference type="EC" id="5.6.2.1"/>
    </reaction>
</comment>
<dbReference type="InterPro" id="IPR014711">
    <property type="entry name" value="TopoI_cat_a-hlx-sub_euk"/>
</dbReference>
<dbReference type="Gene3D" id="3.30.66.10">
    <property type="entry name" value="DNA topoisomerase I domain"/>
    <property type="match status" value="1"/>
</dbReference>
<comment type="caution">
    <text evidence="9">The sequence shown here is derived from an EMBL/GenBank/DDBJ whole genome shotgun (WGS) entry which is preliminary data.</text>
</comment>
<evidence type="ECO:0000313" key="10">
    <source>
        <dbReference type="Proteomes" id="UP001139311"/>
    </source>
</evidence>
<keyword evidence="10" id="KW-1185">Reference proteome</keyword>
<dbReference type="PRINTS" id="PR00416">
    <property type="entry name" value="EUTPISMRASEI"/>
</dbReference>
<evidence type="ECO:0000313" key="9">
    <source>
        <dbReference type="EMBL" id="MCB4824144.1"/>
    </source>
</evidence>
<dbReference type="InterPro" id="IPR035447">
    <property type="entry name" value="DNA_topo_I_N_sf"/>
</dbReference>
<evidence type="ECO:0000256" key="6">
    <source>
        <dbReference type="ARBA" id="ARBA00023235"/>
    </source>
</evidence>
<dbReference type="InterPro" id="IPR011010">
    <property type="entry name" value="DNA_brk_join_enz"/>
</dbReference>
<evidence type="ECO:0000259" key="8">
    <source>
        <dbReference type="Pfam" id="PF21338"/>
    </source>
</evidence>
<evidence type="ECO:0000256" key="2">
    <source>
        <dbReference type="ARBA" id="ARBA00006645"/>
    </source>
</evidence>
<proteinExistence type="inferred from homology"/>
<accession>A0A9X1IH74</accession>
<dbReference type="SUPFAM" id="SSF56349">
    <property type="entry name" value="DNA breaking-rejoining enzymes"/>
    <property type="match status" value="1"/>
</dbReference>
<keyword evidence="6" id="KW-0413">Isomerase</keyword>
<dbReference type="SUPFAM" id="SSF55869">
    <property type="entry name" value="DNA topoisomerase I domain"/>
    <property type="match status" value="1"/>
</dbReference>
<feature type="domain" description="DNA topoisomerase IB N-terminal" evidence="8">
    <location>
        <begin position="40"/>
        <end position="88"/>
    </location>
</feature>
<evidence type="ECO:0000256" key="3">
    <source>
        <dbReference type="ARBA" id="ARBA00012891"/>
    </source>
</evidence>
<dbReference type="PROSITE" id="PS52038">
    <property type="entry name" value="TOPO_IB_2"/>
    <property type="match status" value="1"/>
</dbReference>
<feature type="domain" description="DNA topoisomerase I catalytic core eukaryotic-type" evidence="7">
    <location>
        <begin position="100"/>
        <end position="310"/>
    </location>
</feature>
<gene>
    <name evidence="9" type="ORF">LHA35_20650</name>
</gene>
<keyword evidence="4" id="KW-0799">Topoisomerase</keyword>
<name>A0A9X1IH74_9PROT</name>
<dbReference type="CDD" id="cd00659">
    <property type="entry name" value="Topo_IB_C"/>
    <property type="match status" value="1"/>
</dbReference>
<keyword evidence="5" id="KW-0238">DNA-binding</keyword>
<organism evidence="9 10">
    <name type="scientific">Roseicella aerolata</name>
    <dbReference type="NCBI Taxonomy" id="2883479"/>
    <lineage>
        <taxon>Bacteria</taxon>
        <taxon>Pseudomonadati</taxon>
        <taxon>Pseudomonadota</taxon>
        <taxon>Alphaproteobacteria</taxon>
        <taxon>Acetobacterales</taxon>
        <taxon>Roseomonadaceae</taxon>
        <taxon>Roseicella</taxon>
    </lineage>
</organism>
<comment type="similarity">
    <text evidence="2">Belongs to the type IB topoisomerase family.</text>
</comment>
<reference evidence="9" key="1">
    <citation type="submission" date="2021-10" db="EMBL/GenBank/DDBJ databases">
        <title>Roseicella aerolatum sp. nov., isolated from aerosols of e-waste dismantling site.</title>
        <authorList>
            <person name="Qin T."/>
        </authorList>
    </citation>
    <scope>NUCLEOTIDE SEQUENCE</scope>
    <source>
        <strain evidence="9">GB24</strain>
    </source>
</reference>
<dbReference type="AlphaFoldDB" id="A0A9X1IH74"/>
<dbReference type="Gene3D" id="3.90.15.10">
    <property type="entry name" value="Topoisomerase I, Chain A, domain 3"/>
    <property type="match status" value="1"/>
</dbReference>
<dbReference type="InterPro" id="IPR001631">
    <property type="entry name" value="TopoI"/>
</dbReference>
<sequence length="387" mass="43031">MAAETLPASIQEARQAARAAALRYVSDEGPGIARRRVGKGFSYRLPQGGPVKDPATLRRIKALAIPPAWTQVWICPQENGHIQATGRDEKGRKQYRYHPRWRETRDAAKFGHMVEFARVLPRIREQVEAHLRLPGLPREKVLATVVRLLETTLIRVGNDDYAKQNGSYGLTTLRNRHVEVAGAQLRFSFKGKSGKSWQLQVADRRIARILRECQDLPGQELFQYVDAEGARHGIDSGDVNDYLREIAGAEVTAKDFRTWAGTVLAALALHEFERFDTQAAAKRNVKRAIEEVAGRLGNTPTICRKCYVHPGVLDLYMDGGLALQVKEEAEAELHDEAAGLKPEEAAVLGLLIGRLARDEKRAEAPARRAKRIVRAAPKALQQAEAPA</sequence>
<dbReference type="EMBL" id="JAJAQI010000037">
    <property type="protein sequence ID" value="MCB4824144.1"/>
    <property type="molecule type" value="Genomic_DNA"/>
</dbReference>
<evidence type="ECO:0000256" key="5">
    <source>
        <dbReference type="ARBA" id="ARBA00023125"/>
    </source>
</evidence>
<evidence type="ECO:0000256" key="4">
    <source>
        <dbReference type="ARBA" id="ARBA00023029"/>
    </source>
</evidence>
<dbReference type="RefSeq" id="WP_226611735.1">
    <property type="nucleotide sequence ID" value="NZ_JAJAQI010000037.1"/>
</dbReference>
<dbReference type="EC" id="5.6.2.1" evidence="3"/>